<reference evidence="2 3" key="1">
    <citation type="submission" date="2016-10" db="EMBL/GenBank/DDBJ databases">
        <authorList>
            <person name="de Groot N.N."/>
        </authorList>
    </citation>
    <scope>NUCLEOTIDE SEQUENCE [LARGE SCALE GENOMIC DNA]</scope>
    <source>
        <strain evidence="2 3">DSM 20117</strain>
    </source>
</reference>
<dbReference type="EMBL" id="FNKH01000002">
    <property type="protein sequence ID" value="SDQ48940.1"/>
    <property type="molecule type" value="Genomic_DNA"/>
</dbReference>
<dbReference type="Proteomes" id="UP000181917">
    <property type="component" value="Unassembled WGS sequence"/>
</dbReference>
<gene>
    <name evidence="2" type="ORF">SAMN04489742_1317</name>
</gene>
<keyword evidence="3" id="KW-1185">Reference proteome</keyword>
<keyword evidence="1" id="KW-1133">Transmembrane helix</keyword>
<evidence type="ECO:0000313" key="2">
    <source>
        <dbReference type="EMBL" id="SDQ48940.1"/>
    </source>
</evidence>
<dbReference type="STRING" id="37928.SAMN04489742_1317"/>
<evidence type="ECO:0000256" key="1">
    <source>
        <dbReference type="SAM" id="Phobius"/>
    </source>
</evidence>
<feature type="transmembrane region" description="Helical" evidence="1">
    <location>
        <begin position="62"/>
        <end position="83"/>
    </location>
</feature>
<feature type="transmembrane region" description="Helical" evidence="1">
    <location>
        <begin position="27"/>
        <end position="56"/>
    </location>
</feature>
<dbReference type="AlphaFoldDB" id="A0A1H1BAN4"/>
<sequence>MSAVSVICMSAPVPSSSPAARPETGRLLIALVTIAAVVSLAGLASLTVILVSALFGNEAWPGFLAIAWTGFPVAFLLMGFLILRSIRRRRNL</sequence>
<keyword evidence="1" id="KW-0472">Membrane</keyword>
<proteinExistence type="predicted"/>
<accession>A0A1H1BAN4</accession>
<protein>
    <submittedName>
        <fullName evidence="2">Uncharacterized protein</fullName>
    </submittedName>
</protein>
<name>A0A1H1BAN4_9MICC</name>
<keyword evidence="1" id="KW-0812">Transmembrane</keyword>
<organism evidence="2 3">
    <name type="scientific">Crystallibacter crystallopoietes</name>
    <dbReference type="NCBI Taxonomy" id="37928"/>
    <lineage>
        <taxon>Bacteria</taxon>
        <taxon>Bacillati</taxon>
        <taxon>Actinomycetota</taxon>
        <taxon>Actinomycetes</taxon>
        <taxon>Micrococcales</taxon>
        <taxon>Micrococcaceae</taxon>
        <taxon>Crystallibacter</taxon>
    </lineage>
</organism>
<evidence type="ECO:0000313" key="3">
    <source>
        <dbReference type="Proteomes" id="UP000181917"/>
    </source>
</evidence>